<evidence type="ECO:0000313" key="2">
    <source>
        <dbReference type="EMBL" id="KAK5976681.1"/>
    </source>
</evidence>
<comment type="caution">
    <text evidence="2">The sequence shown here is derived from an EMBL/GenBank/DDBJ whole genome shotgun (WGS) entry which is preliminary data.</text>
</comment>
<dbReference type="EMBL" id="WIXE01011548">
    <property type="protein sequence ID" value="KAK5976681.1"/>
    <property type="molecule type" value="Genomic_DNA"/>
</dbReference>
<organism evidence="2 3">
    <name type="scientific">Trichostrongylus colubriformis</name>
    <name type="common">Black scour worm</name>
    <dbReference type="NCBI Taxonomy" id="6319"/>
    <lineage>
        <taxon>Eukaryota</taxon>
        <taxon>Metazoa</taxon>
        <taxon>Ecdysozoa</taxon>
        <taxon>Nematoda</taxon>
        <taxon>Chromadorea</taxon>
        <taxon>Rhabditida</taxon>
        <taxon>Rhabditina</taxon>
        <taxon>Rhabditomorpha</taxon>
        <taxon>Strongyloidea</taxon>
        <taxon>Trichostrongylidae</taxon>
        <taxon>Trichostrongylus</taxon>
    </lineage>
</organism>
<proteinExistence type="predicted"/>
<dbReference type="Proteomes" id="UP001331761">
    <property type="component" value="Unassembled WGS sequence"/>
</dbReference>
<evidence type="ECO:0000256" key="1">
    <source>
        <dbReference type="SAM" id="Phobius"/>
    </source>
</evidence>
<dbReference type="AlphaFoldDB" id="A0AAN8IKA5"/>
<name>A0AAN8IKA5_TRICO</name>
<accession>A0AAN8IKA5</accession>
<keyword evidence="1" id="KW-0812">Transmembrane</keyword>
<gene>
    <name evidence="2" type="ORF">GCK32_013463</name>
</gene>
<feature type="transmembrane region" description="Helical" evidence="1">
    <location>
        <begin position="42"/>
        <end position="62"/>
    </location>
</feature>
<keyword evidence="1" id="KW-1133">Transmembrane helix</keyword>
<evidence type="ECO:0000313" key="3">
    <source>
        <dbReference type="Proteomes" id="UP001331761"/>
    </source>
</evidence>
<keyword evidence="1" id="KW-0472">Membrane</keyword>
<reference evidence="2 3" key="1">
    <citation type="submission" date="2019-10" db="EMBL/GenBank/DDBJ databases">
        <title>Assembly and Annotation for the nematode Trichostrongylus colubriformis.</title>
        <authorList>
            <person name="Martin J."/>
        </authorList>
    </citation>
    <scope>NUCLEOTIDE SEQUENCE [LARGE SCALE GENOMIC DNA]</scope>
    <source>
        <strain evidence="2">G859</strain>
        <tissue evidence="2">Whole worm</tissue>
    </source>
</reference>
<keyword evidence="3" id="KW-1185">Reference proteome</keyword>
<protein>
    <submittedName>
        <fullName evidence="2">Uncharacterized protein</fullName>
    </submittedName>
</protein>
<sequence length="109" mass="12324">MAIYCDQQALSFTIICMQDVIESQTRNATKGHWLEDPTKKNALFSIIAVGQLIGTIPIVPIMQGIDTLSPSMELWPPAEHYCSPLQLNSDTFLSWQRGLCRDSQWLLRS</sequence>